<keyword evidence="3" id="KW-0040">ANK repeat</keyword>
<name>A0A1J4J4R6_9EUKA</name>
<keyword evidence="7" id="KW-1185">Reference proteome</keyword>
<keyword evidence="2" id="KW-0067">ATP-binding</keyword>
<dbReference type="PROSITE" id="PS50297">
    <property type="entry name" value="ANK_REP_REGION"/>
    <property type="match status" value="1"/>
</dbReference>
<feature type="repeat" description="ANK" evidence="3">
    <location>
        <begin position="663"/>
        <end position="695"/>
    </location>
</feature>
<protein>
    <recommendedName>
        <fullName evidence="5">Protein kinase domain-containing protein</fullName>
    </recommendedName>
</protein>
<dbReference type="InterPro" id="IPR036770">
    <property type="entry name" value="Ankyrin_rpt-contain_sf"/>
</dbReference>
<dbReference type="SUPFAM" id="SSF48403">
    <property type="entry name" value="Ankyrin repeat"/>
    <property type="match status" value="1"/>
</dbReference>
<dbReference type="Pfam" id="PF07714">
    <property type="entry name" value="PK_Tyr_Ser-Thr"/>
    <property type="match status" value="1"/>
</dbReference>
<comment type="caution">
    <text evidence="6">The sequence shown here is derived from an EMBL/GenBank/DDBJ whole genome shotgun (WGS) entry which is preliminary data.</text>
</comment>
<feature type="domain" description="Protein kinase" evidence="5">
    <location>
        <begin position="1"/>
        <end position="248"/>
    </location>
</feature>
<dbReference type="PANTHER" id="PTHR27001:SF931">
    <property type="entry name" value="OS11G0664100 PROTEIN"/>
    <property type="match status" value="1"/>
</dbReference>
<dbReference type="OrthoDB" id="272077at2759"/>
<feature type="region of interest" description="Disordered" evidence="4">
    <location>
        <begin position="979"/>
        <end position="1002"/>
    </location>
</feature>
<sequence>MLSFPLSSKEVKTSYYFKVKEIKSNVVTLMKARKTAELFIFQNRNPDTNRQDFNKLLKSLYYVYHPSILRLEGFSNSNHKIIITKYMKNGSLAQICGSKENISKLTTTNRRIIIFGIATAFEYLHCNNLLMSPFDPSDVILSDEYQPLIQLCSICQKTKKSSKFLPPEYSAKETYSEKTDVFTLGAILFELATETNFESIQSLSSNVMNNITELASTTIRSCCAENPSSRPSFSSIVDSLMNSEDPLFEDEDISIIENYTSRNLEYQQMDKFKLSRRYKEGKDLPQDLEMAAFLMKECADKKKPRAMFSYGKMLLNGVGVKENQAEARKYLELAAENGYEKAKQQLINLDRREEFERPILIHDKLLNFKTANYSEIVNFIVNGNSETKDTAAHIIIDLLRIRPLNIPKLARLTCDICTRFKPFISYIIDYICINMDAFSLAFLYQIYKKKVVSNDNLISVCDNVENIDNSIILLSWLGPEIKEINPSVFDNLVSESDFQYDEKRLKQRRSEKHPKNKILQTILAGNPSEIKKFSQEDINFSVPKDYYDPISCKLSGQKVHDYAAFIGCYHVFKLFEFEDSPTIVKNAICGGSLEILNSLKASHADFTNSLKIALLYHQQAIFDWILRNGLDSLTGDLILYAATSNNSHFLLDYKCDPFITDSEGNSALHIAAKYGSVDFLRILIALYEDINLNEMNDNCETPMKIAQIKGHQNVIDLLTDALPVDQSCPPSPSPFDDYVSKTSALLDPIPNISKDISDDDFLELENEVNNEYSDEKPLNPSSESYVQEFDRNTFLTSSTTTSSKSLNIESKSKITGIHFSSDSENSSMIQSDPYLLTYLKGIMPQKLFEEVQKLQKNGTYFKTIEIPEGLNRPFQITNDFAELIIDVINELVDTDQLYNYTYDGYIQKLFSMFNNETDKFKEDSPQMIISQYHSMIDDNQMHLMFSISDKMLKKQVFSVLSIGEQPMSDLETTIIDSNFEDDRKRRNIPPPPPPASPLQPESVDSISEVFHDVDLGNDHDVAAEEEEEITLKTSQNISLFDEEVIKSDIKNILNETIFNDIKKYQSESIYFPFESEESSPMVLFVKKMVEMDYLPDFSYEEYINHLLQAYEDDHYGAGSNLISGEFGYSEGNDSDPLSTDDF</sequence>
<dbReference type="InterPro" id="IPR011009">
    <property type="entry name" value="Kinase-like_dom_sf"/>
</dbReference>
<dbReference type="InterPro" id="IPR001245">
    <property type="entry name" value="Ser-Thr/Tyr_kinase_cat_dom"/>
</dbReference>
<dbReference type="InterPro" id="IPR000719">
    <property type="entry name" value="Prot_kinase_dom"/>
</dbReference>
<keyword evidence="1" id="KW-0547">Nucleotide-binding</keyword>
<dbReference type="SMART" id="SM00671">
    <property type="entry name" value="SEL1"/>
    <property type="match status" value="2"/>
</dbReference>
<dbReference type="SUPFAM" id="SSF56112">
    <property type="entry name" value="Protein kinase-like (PK-like)"/>
    <property type="match status" value="1"/>
</dbReference>
<dbReference type="SMART" id="SM00248">
    <property type="entry name" value="ANK"/>
    <property type="match status" value="3"/>
</dbReference>
<evidence type="ECO:0000256" key="3">
    <source>
        <dbReference type="PROSITE-ProRule" id="PRU00023"/>
    </source>
</evidence>
<evidence type="ECO:0000313" key="6">
    <source>
        <dbReference type="EMBL" id="OHS94328.1"/>
    </source>
</evidence>
<dbReference type="InterPro" id="IPR006597">
    <property type="entry name" value="Sel1-like"/>
</dbReference>
<evidence type="ECO:0000259" key="5">
    <source>
        <dbReference type="PROSITE" id="PS50011"/>
    </source>
</evidence>
<dbReference type="Gene3D" id="1.10.510.10">
    <property type="entry name" value="Transferase(Phosphotransferase) domain 1"/>
    <property type="match status" value="1"/>
</dbReference>
<dbReference type="Proteomes" id="UP000179807">
    <property type="component" value="Unassembled WGS sequence"/>
</dbReference>
<dbReference type="InterPro" id="IPR002110">
    <property type="entry name" value="Ankyrin_rpt"/>
</dbReference>
<dbReference type="GO" id="GO:0005524">
    <property type="term" value="F:ATP binding"/>
    <property type="evidence" value="ECO:0007669"/>
    <property type="project" value="UniProtKB-KW"/>
</dbReference>
<dbReference type="AlphaFoldDB" id="A0A1J4J4R6"/>
<dbReference type="Pfam" id="PF08238">
    <property type="entry name" value="Sel1"/>
    <property type="match status" value="2"/>
</dbReference>
<organism evidence="6 7">
    <name type="scientific">Tritrichomonas foetus</name>
    <dbReference type="NCBI Taxonomy" id="1144522"/>
    <lineage>
        <taxon>Eukaryota</taxon>
        <taxon>Metamonada</taxon>
        <taxon>Parabasalia</taxon>
        <taxon>Tritrichomonadida</taxon>
        <taxon>Tritrichomonadidae</taxon>
        <taxon>Tritrichomonas</taxon>
    </lineage>
</organism>
<dbReference type="Gene3D" id="1.25.40.10">
    <property type="entry name" value="Tetratricopeptide repeat domain"/>
    <property type="match status" value="1"/>
</dbReference>
<evidence type="ECO:0000256" key="2">
    <source>
        <dbReference type="ARBA" id="ARBA00022840"/>
    </source>
</evidence>
<gene>
    <name evidence="6" type="ORF">TRFO_11183</name>
</gene>
<dbReference type="Gene3D" id="1.25.40.20">
    <property type="entry name" value="Ankyrin repeat-containing domain"/>
    <property type="match status" value="1"/>
</dbReference>
<dbReference type="GO" id="GO:0004672">
    <property type="term" value="F:protein kinase activity"/>
    <property type="evidence" value="ECO:0007669"/>
    <property type="project" value="InterPro"/>
</dbReference>
<dbReference type="EMBL" id="MLAK01001326">
    <property type="protein sequence ID" value="OHS94328.1"/>
    <property type="molecule type" value="Genomic_DNA"/>
</dbReference>
<dbReference type="Pfam" id="PF12796">
    <property type="entry name" value="Ank_2"/>
    <property type="match status" value="1"/>
</dbReference>
<dbReference type="InterPro" id="IPR011990">
    <property type="entry name" value="TPR-like_helical_dom_sf"/>
</dbReference>
<dbReference type="PANTHER" id="PTHR27001">
    <property type="entry name" value="OS01G0253100 PROTEIN"/>
    <property type="match status" value="1"/>
</dbReference>
<evidence type="ECO:0000256" key="4">
    <source>
        <dbReference type="SAM" id="MobiDB-lite"/>
    </source>
</evidence>
<accession>A0A1J4J4R6</accession>
<proteinExistence type="predicted"/>
<dbReference type="SUPFAM" id="SSF81901">
    <property type="entry name" value="HCP-like"/>
    <property type="match status" value="1"/>
</dbReference>
<reference evidence="6" key="1">
    <citation type="submission" date="2016-10" db="EMBL/GenBank/DDBJ databases">
        <authorList>
            <person name="Benchimol M."/>
            <person name="Almeida L.G."/>
            <person name="Vasconcelos A.T."/>
            <person name="Perreira-Neves A."/>
            <person name="Rosa I.A."/>
            <person name="Tasca T."/>
            <person name="Bogo M.R."/>
            <person name="de Souza W."/>
        </authorList>
    </citation>
    <scope>NUCLEOTIDE SEQUENCE [LARGE SCALE GENOMIC DNA]</scope>
    <source>
        <strain evidence="6">K</strain>
    </source>
</reference>
<dbReference type="GO" id="GO:0005886">
    <property type="term" value="C:plasma membrane"/>
    <property type="evidence" value="ECO:0007669"/>
    <property type="project" value="TreeGrafter"/>
</dbReference>
<evidence type="ECO:0000313" key="7">
    <source>
        <dbReference type="Proteomes" id="UP000179807"/>
    </source>
</evidence>
<dbReference type="GeneID" id="94830590"/>
<evidence type="ECO:0000256" key="1">
    <source>
        <dbReference type="ARBA" id="ARBA00022741"/>
    </source>
</evidence>
<feature type="compositionally biased region" description="Pro residues" evidence="4">
    <location>
        <begin position="988"/>
        <end position="997"/>
    </location>
</feature>
<dbReference type="VEuPathDB" id="TrichDB:TRFO_11183"/>
<dbReference type="PROSITE" id="PS50088">
    <property type="entry name" value="ANK_REPEAT"/>
    <property type="match status" value="1"/>
</dbReference>
<dbReference type="RefSeq" id="XP_068347465.1">
    <property type="nucleotide sequence ID" value="XM_068495886.1"/>
</dbReference>
<dbReference type="PROSITE" id="PS50011">
    <property type="entry name" value="PROTEIN_KINASE_DOM"/>
    <property type="match status" value="1"/>
</dbReference>